<dbReference type="Pfam" id="PF02626">
    <property type="entry name" value="CT_A_B"/>
    <property type="match status" value="1"/>
</dbReference>
<evidence type="ECO:0000259" key="4">
    <source>
        <dbReference type="SMART" id="SM00797"/>
    </source>
</evidence>
<evidence type="ECO:0000313" key="5">
    <source>
        <dbReference type="EMBL" id="MDY2587584.1"/>
    </source>
</evidence>
<keyword evidence="2" id="KW-0378">Hydrolase</keyword>
<keyword evidence="1" id="KW-0547">Nucleotide-binding</keyword>
<sequence>MLRVLKTGFYSTIQDSGRFGYRKYGVPVSGAIDSYSSRFANALLGNDKNAALVEMTIIGGIFEFLEPTSIVVSGAFMAPKLNDVAIKSNKVVAVQANDILSFGKTENGIRAYLAIRGGFKTDVILGSRSQYKPVSTHNVIQKDECIPYKPELSDSKSFSRVKYDKSVIDCNILESYQGPEFYMLNKYQKQTLLSTDYMVSNLNNRMAFQLEPSLENNLLPILSAPVLPGTVQLTPKGNLIVLMRDCQTTGGYPRVLQLTEKAINKLAQKTSGNTINFRLKE</sequence>
<comment type="caution">
    <text evidence="5">The sequence shown here is derived from an EMBL/GenBank/DDBJ whole genome shotgun (WGS) entry which is preliminary data.</text>
</comment>
<evidence type="ECO:0000256" key="2">
    <source>
        <dbReference type="ARBA" id="ARBA00022801"/>
    </source>
</evidence>
<dbReference type="InterPro" id="IPR029000">
    <property type="entry name" value="Cyclophilin-like_dom_sf"/>
</dbReference>
<keyword evidence="3" id="KW-0067">ATP-binding</keyword>
<dbReference type="RefSeq" id="WP_320555940.1">
    <property type="nucleotide sequence ID" value="NZ_JAXDAE010000009.1"/>
</dbReference>
<reference evidence="5 6" key="1">
    <citation type="submission" date="2023-11" db="EMBL/GenBank/DDBJ databases">
        <title>Winogradskyella pelagius sp. nov., isolated from coastal sediment.</title>
        <authorList>
            <person name="Li F."/>
        </authorList>
    </citation>
    <scope>NUCLEOTIDE SEQUENCE [LARGE SCALE GENOMIC DNA]</scope>
    <source>
        <strain evidence="5 6">KCTC 23502</strain>
    </source>
</reference>
<gene>
    <name evidence="5" type="ORF">SNF14_09555</name>
</gene>
<feature type="domain" description="Carboxyltransferase" evidence="4">
    <location>
        <begin position="23"/>
        <end position="281"/>
    </location>
</feature>
<keyword evidence="6" id="KW-1185">Reference proteome</keyword>
<dbReference type="EMBL" id="JAXDAE010000009">
    <property type="protein sequence ID" value="MDY2587584.1"/>
    <property type="molecule type" value="Genomic_DNA"/>
</dbReference>
<accession>A0ABU5END4</accession>
<dbReference type="PANTHER" id="PTHR43309:SF5">
    <property type="entry name" value="5-OXOPROLINASE SUBUNIT C"/>
    <property type="match status" value="1"/>
</dbReference>
<dbReference type="InterPro" id="IPR003778">
    <property type="entry name" value="CT_A_B"/>
</dbReference>
<protein>
    <submittedName>
        <fullName evidence="5">Biotin-dependent carboxyltransferase family protein</fullName>
    </submittedName>
</protein>
<evidence type="ECO:0000256" key="3">
    <source>
        <dbReference type="ARBA" id="ARBA00022840"/>
    </source>
</evidence>
<organism evidence="5 6">
    <name type="scientific">Winogradskyella aquimaris</name>
    <dbReference type="NCBI Taxonomy" id="864074"/>
    <lineage>
        <taxon>Bacteria</taxon>
        <taxon>Pseudomonadati</taxon>
        <taxon>Bacteroidota</taxon>
        <taxon>Flavobacteriia</taxon>
        <taxon>Flavobacteriales</taxon>
        <taxon>Flavobacteriaceae</taxon>
        <taxon>Winogradskyella</taxon>
    </lineage>
</organism>
<proteinExistence type="predicted"/>
<dbReference type="SMART" id="SM00797">
    <property type="entry name" value="AHS2"/>
    <property type="match status" value="1"/>
</dbReference>
<dbReference type="Gene3D" id="2.40.100.10">
    <property type="entry name" value="Cyclophilin-like"/>
    <property type="match status" value="1"/>
</dbReference>
<name>A0ABU5END4_9FLAO</name>
<evidence type="ECO:0000256" key="1">
    <source>
        <dbReference type="ARBA" id="ARBA00022741"/>
    </source>
</evidence>
<evidence type="ECO:0000313" key="6">
    <source>
        <dbReference type="Proteomes" id="UP001285855"/>
    </source>
</evidence>
<dbReference type="Proteomes" id="UP001285855">
    <property type="component" value="Unassembled WGS sequence"/>
</dbReference>
<dbReference type="InterPro" id="IPR052708">
    <property type="entry name" value="PxpC"/>
</dbReference>
<dbReference type="PANTHER" id="PTHR43309">
    <property type="entry name" value="5-OXOPROLINASE SUBUNIT C"/>
    <property type="match status" value="1"/>
</dbReference>